<evidence type="ECO:0000313" key="1">
    <source>
        <dbReference type="EnsemblMetazoa" id="PPA08935.1"/>
    </source>
</evidence>
<keyword evidence="2" id="KW-1185">Reference proteome</keyword>
<accession>A0A8R1YBU8</accession>
<organism evidence="1 2">
    <name type="scientific">Pristionchus pacificus</name>
    <name type="common">Parasitic nematode worm</name>
    <dbReference type="NCBI Taxonomy" id="54126"/>
    <lineage>
        <taxon>Eukaryota</taxon>
        <taxon>Metazoa</taxon>
        <taxon>Ecdysozoa</taxon>
        <taxon>Nematoda</taxon>
        <taxon>Chromadorea</taxon>
        <taxon>Rhabditida</taxon>
        <taxon>Rhabditina</taxon>
        <taxon>Diplogasteromorpha</taxon>
        <taxon>Diplogasteroidea</taxon>
        <taxon>Neodiplogasteridae</taxon>
        <taxon>Pristionchus</taxon>
    </lineage>
</organism>
<dbReference type="AlphaFoldDB" id="A0A2A6D1G9"/>
<gene>
    <name evidence="1" type="primary">WBGene00098489</name>
</gene>
<dbReference type="PROSITE" id="PS00022">
    <property type="entry name" value="EGF_1"/>
    <property type="match status" value="1"/>
</dbReference>
<evidence type="ECO:0000313" key="2">
    <source>
        <dbReference type="Proteomes" id="UP000005239"/>
    </source>
</evidence>
<reference evidence="2" key="1">
    <citation type="journal article" date="2008" name="Nat. Genet.">
        <title>The Pristionchus pacificus genome provides a unique perspective on nematode lifestyle and parasitism.</title>
        <authorList>
            <person name="Dieterich C."/>
            <person name="Clifton S.W."/>
            <person name="Schuster L.N."/>
            <person name="Chinwalla A."/>
            <person name="Delehaunty K."/>
            <person name="Dinkelacker I."/>
            <person name="Fulton L."/>
            <person name="Fulton R."/>
            <person name="Godfrey J."/>
            <person name="Minx P."/>
            <person name="Mitreva M."/>
            <person name="Roeseler W."/>
            <person name="Tian H."/>
            <person name="Witte H."/>
            <person name="Yang S.P."/>
            <person name="Wilson R.K."/>
            <person name="Sommer R.J."/>
        </authorList>
    </citation>
    <scope>NUCLEOTIDE SEQUENCE [LARGE SCALE GENOMIC DNA]</scope>
    <source>
        <strain evidence="2">PS312</strain>
    </source>
</reference>
<accession>A0A2A6D1G9</accession>
<proteinExistence type="predicted"/>
<dbReference type="Proteomes" id="UP000005239">
    <property type="component" value="Unassembled WGS sequence"/>
</dbReference>
<reference evidence="1" key="2">
    <citation type="submission" date="2022-06" db="UniProtKB">
        <authorList>
            <consortium name="EnsemblMetazoa"/>
        </authorList>
    </citation>
    <scope>IDENTIFICATION</scope>
    <source>
        <strain evidence="1">PS312</strain>
    </source>
</reference>
<name>A0A2A6D1G9_PRIPA</name>
<dbReference type="EnsemblMetazoa" id="PPA08935.1">
    <property type="protein sequence ID" value="PPA08935.1"/>
    <property type="gene ID" value="WBGene00098489"/>
</dbReference>
<dbReference type="InterPro" id="IPR000742">
    <property type="entry name" value="EGF"/>
</dbReference>
<sequence length="213" mass="23385">MLLTVIVTLSLAKLSCGKTTVEEQTQIRLDQVRHAIASSSTIAYPKYTFIPIVRTIPNGTVLEESPKQSTTATVINVVHFIDMTSTSSPIPPIITTTPTINPATPTTHTKMCGLFTAAKRCMTKDAAARCVMVDSQPHCVCSEEWSGKYCGSKIQAVQPRGGRISDTAIDRVFFILFGVVIVLTVVIIIIIEEVAVYACLRRCPMFKQQEQQH</sequence>
<protein>
    <submittedName>
        <fullName evidence="1">EGF-like domain-containing protein</fullName>
    </submittedName>
</protein>